<comment type="subcellular location">
    <subcellularLocation>
        <location evidence="1">Cell outer membrane</location>
        <topology evidence="1">Multi-pass membrane protein</topology>
    </subcellularLocation>
</comment>
<dbReference type="Proteomes" id="UP000267469">
    <property type="component" value="Unassembled WGS sequence"/>
</dbReference>
<dbReference type="OrthoDB" id="9768177at2"/>
<keyword evidence="1" id="KW-0998">Cell outer membrane</keyword>
<keyword evidence="1" id="KW-0813">Transport</keyword>
<evidence type="ECO:0000259" key="3">
    <source>
        <dbReference type="Pfam" id="PF07715"/>
    </source>
</evidence>
<feature type="domain" description="TonB-dependent receptor plug" evidence="3">
    <location>
        <begin position="61"/>
        <end position="125"/>
    </location>
</feature>
<comment type="similarity">
    <text evidence="1">Belongs to the TonB-dependent receptor family.</text>
</comment>
<name>A0A3N0E8X4_SINP1</name>
<keyword evidence="1" id="KW-0812">Transmembrane</keyword>
<feature type="chain" id="PRO_5017934093" description="TonB-dependent receptor plug domain-containing protein" evidence="2">
    <location>
        <begin position="20"/>
        <end position="133"/>
    </location>
</feature>
<keyword evidence="1" id="KW-0472">Membrane</keyword>
<comment type="caution">
    <text evidence="4">The sequence shown here is derived from an EMBL/GenBank/DDBJ whole genome shotgun (WGS) entry which is preliminary data.</text>
</comment>
<keyword evidence="1" id="KW-1134">Transmembrane beta strand</keyword>
<organism evidence="4 5">
    <name type="scientific">Sinomicrobium pectinilyticum</name>
    <dbReference type="NCBI Taxonomy" id="1084421"/>
    <lineage>
        <taxon>Bacteria</taxon>
        <taxon>Pseudomonadati</taxon>
        <taxon>Bacteroidota</taxon>
        <taxon>Flavobacteriia</taxon>
        <taxon>Flavobacteriales</taxon>
        <taxon>Flavobacteriaceae</taxon>
        <taxon>Sinomicrobium</taxon>
    </lineage>
</organism>
<dbReference type="InterPro" id="IPR012910">
    <property type="entry name" value="Plug_dom"/>
</dbReference>
<gene>
    <name evidence="4" type="ORF">ED312_14015</name>
</gene>
<evidence type="ECO:0000313" key="4">
    <source>
        <dbReference type="EMBL" id="RNL84292.1"/>
    </source>
</evidence>
<keyword evidence="5" id="KW-1185">Reference proteome</keyword>
<dbReference type="InterPro" id="IPR037066">
    <property type="entry name" value="Plug_dom_sf"/>
</dbReference>
<keyword evidence="2" id="KW-0732">Signal</keyword>
<proteinExistence type="inferred from homology"/>
<dbReference type="AlphaFoldDB" id="A0A3N0E8X4"/>
<dbReference type="EMBL" id="RJTM01000098">
    <property type="protein sequence ID" value="RNL84292.1"/>
    <property type="molecule type" value="Genomic_DNA"/>
</dbReference>
<dbReference type="Pfam" id="PF07715">
    <property type="entry name" value="Plug"/>
    <property type="match status" value="1"/>
</dbReference>
<accession>A0A3N0E8X4</accession>
<dbReference type="SUPFAM" id="SSF56935">
    <property type="entry name" value="Porins"/>
    <property type="match status" value="1"/>
</dbReference>
<dbReference type="InterPro" id="IPR039426">
    <property type="entry name" value="TonB-dep_rcpt-like"/>
</dbReference>
<feature type="signal peptide" evidence="2">
    <location>
        <begin position="1"/>
        <end position="19"/>
    </location>
</feature>
<evidence type="ECO:0000256" key="2">
    <source>
        <dbReference type="SAM" id="SignalP"/>
    </source>
</evidence>
<sequence length="133" mass="14876">MKLICFSILLCFLNLDALAQQQQPSDIYIKVKNLMAEELQYTLEPKTSKIQEKEQDVATTRSDSAKILICQVSNSLNDTPLVILDGNPVEPAILNRYKTEDIKDVKILKDAQATAVYGSRASKGVILLYSKEN</sequence>
<protein>
    <recommendedName>
        <fullName evidence="3">TonB-dependent receptor plug domain-containing protein</fullName>
    </recommendedName>
</protein>
<dbReference type="RefSeq" id="WP_123216644.1">
    <property type="nucleotide sequence ID" value="NZ_RJTM01000098.1"/>
</dbReference>
<dbReference type="Gene3D" id="2.170.130.10">
    <property type="entry name" value="TonB-dependent receptor, plug domain"/>
    <property type="match status" value="1"/>
</dbReference>
<dbReference type="PROSITE" id="PS52016">
    <property type="entry name" value="TONB_DEPENDENT_REC_3"/>
    <property type="match status" value="1"/>
</dbReference>
<evidence type="ECO:0000256" key="1">
    <source>
        <dbReference type="PROSITE-ProRule" id="PRU01360"/>
    </source>
</evidence>
<reference evidence="4 5" key="1">
    <citation type="submission" date="2018-10" db="EMBL/GenBank/DDBJ databases">
        <title>Sinomicrobium pectinilyticum sp. nov., a pectinase-producing bacterium isolated from alkaline and saline soil, and emended description of the genus Sinomicrobium.</title>
        <authorList>
            <person name="Cheng B."/>
            <person name="Li C."/>
            <person name="Lai Q."/>
            <person name="Du M."/>
            <person name="Shao Z."/>
            <person name="Xu P."/>
            <person name="Yang C."/>
        </authorList>
    </citation>
    <scope>NUCLEOTIDE SEQUENCE [LARGE SCALE GENOMIC DNA]</scope>
    <source>
        <strain evidence="4 5">5DNS001</strain>
    </source>
</reference>
<dbReference type="GO" id="GO:0009279">
    <property type="term" value="C:cell outer membrane"/>
    <property type="evidence" value="ECO:0007669"/>
    <property type="project" value="UniProtKB-SubCell"/>
</dbReference>
<evidence type="ECO:0000313" key="5">
    <source>
        <dbReference type="Proteomes" id="UP000267469"/>
    </source>
</evidence>